<feature type="transmembrane region" description="Helical" evidence="1">
    <location>
        <begin position="12"/>
        <end position="29"/>
    </location>
</feature>
<keyword evidence="1" id="KW-1133">Transmembrane helix</keyword>
<dbReference type="PANTHER" id="PTHR39594">
    <property type="entry name" value="PROTEIN YCHQ"/>
    <property type="match status" value="1"/>
</dbReference>
<keyword evidence="3" id="KW-1185">Reference proteome</keyword>
<keyword evidence="1" id="KW-0812">Transmembrane</keyword>
<comment type="caution">
    <text evidence="2">The sequence shown here is derived from an EMBL/GenBank/DDBJ whole genome shotgun (WGS) entry which is preliminary data.</text>
</comment>
<sequence>MYAALKHSHFLFIALSVSLFILRFVWLMMGSKMLQKKWVKVVPHIIDTGLLATGVALIVITGFIPFTPSAVWMTEKLTCVLAYIALGYVALHYSQGTLFRLFAFFGALGWVFAAANLAISKTPQLLG</sequence>
<gene>
    <name evidence="2" type="ORF">LRP50_05720</name>
</gene>
<protein>
    <submittedName>
        <fullName evidence="2">SirB2 family protein</fullName>
    </submittedName>
</protein>
<feature type="transmembrane region" description="Helical" evidence="1">
    <location>
        <begin position="41"/>
        <end position="64"/>
    </location>
</feature>
<evidence type="ECO:0000313" key="3">
    <source>
        <dbReference type="Proteomes" id="UP001149400"/>
    </source>
</evidence>
<feature type="transmembrane region" description="Helical" evidence="1">
    <location>
        <begin position="98"/>
        <end position="119"/>
    </location>
</feature>
<reference evidence="2" key="1">
    <citation type="submission" date="2021-12" db="EMBL/GenBank/DDBJ databases">
        <title>Enterovibrio ZSDZ35 sp. nov. and Enterovibrio ZSDZ42 sp. nov., isolated from coastal seawater in Qingdao.</title>
        <authorList>
            <person name="Zhang P."/>
        </authorList>
    </citation>
    <scope>NUCLEOTIDE SEQUENCE</scope>
    <source>
        <strain evidence="2">ZSDZ42</strain>
    </source>
</reference>
<dbReference type="Proteomes" id="UP001149400">
    <property type="component" value="Unassembled WGS sequence"/>
</dbReference>
<dbReference type="Pfam" id="PF04247">
    <property type="entry name" value="SirB"/>
    <property type="match status" value="1"/>
</dbReference>
<dbReference type="PIRSF" id="PIRSF005610">
    <property type="entry name" value="SirB"/>
    <property type="match status" value="1"/>
</dbReference>
<name>A0ABT5QX72_9GAMM</name>
<feature type="transmembrane region" description="Helical" evidence="1">
    <location>
        <begin position="70"/>
        <end position="91"/>
    </location>
</feature>
<accession>A0ABT5QX72</accession>
<keyword evidence="1" id="KW-0472">Membrane</keyword>
<dbReference type="PANTHER" id="PTHR39594:SF1">
    <property type="entry name" value="PROTEIN YCHQ"/>
    <property type="match status" value="1"/>
</dbReference>
<evidence type="ECO:0000256" key="1">
    <source>
        <dbReference type="SAM" id="Phobius"/>
    </source>
</evidence>
<proteinExistence type="predicted"/>
<organism evidence="2 3">
    <name type="scientific">Enterovibrio gelatinilyticus</name>
    <dbReference type="NCBI Taxonomy" id="2899819"/>
    <lineage>
        <taxon>Bacteria</taxon>
        <taxon>Pseudomonadati</taxon>
        <taxon>Pseudomonadota</taxon>
        <taxon>Gammaproteobacteria</taxon>
        <taxon>Vibrionales</taxon>
        <taxon>Vibrionaceae</taxon>
        <taxon>Enterovibrio</taxon>
    </lineage>
</organism>
<dbReference type="EMBL" id="JAJUBC010000005">
    <property type="protein sequence ID" value="MDD1792623.1"/>
    <property type="molecule type" value="Genomic_DNA"/>
</dbReference>
<evidence type="ECO:0000313" key="2">
    <source>
        <dbReference type="EMBL" id="MDD1792623.1"/>
    </source>
</evidence>
<dbReference type="RefSeq" id="WP_028023624.1">
    <property type="nucleotide sequence ID" value="NZ_JAJUBC010000005.1"/>
</dbReference>
<dbReference type="InterPro" id="IPR007360">
    <property type="entry name" value="SirB"/>
</dbReference>